<dbReference type="AlphaFoldDB" id="A0A1E3AF76"/>
<evidence type="ECO:0000256" key="15">
    <source>
        <dbReference type="SAM" id="Phobius"/>
    </source>
</evidence>
<evidence type="ECO:0000256" key="6">
    <source>
        <dbReference type="ARBA" id="ARBA00022679"/>
    </source>
</evidence>
<evidence type="ECO:0000256" key="7">
    <source>
        <dbReference type="ARBA" id="ARBA00022692"/>
    </source>
</evidence>
<dbReference type="Proteomes" id="UP000094067">
    <property type="component" value="Unassembled WGS sequence"/>
</dbReference>
<dbReference type="EMBL" id="MCGH01000002">
    <property type="protein sequence ID" value="ODM07339.1"/>
    <property type="molecule type" value="Genomic_DNA"/>
</dbReference>
<evidence type="ECO:0000256" key="3">
    <source>
        <dbReference type="ARBA" id="ARBA00012438"/>
    </source>
</evidence>
<keyword evidence="13 15" id="KW-0472">Membrane</keyword>
<dbReference type="SUPFAM" id="SSF55874">
    <property type="entry name" value="ATPase domain of HSP90 chaperone/DNA topoisomerase II/histidine kinase"/>
    <property type="match status" value="1"/>
</dbReference>
<dbReference type="SMART" id="SM00387">
    <property type="entry name" value="HATPase_c"/>
    <property type="match status" value="1"/>
</dbReference>
<gene>
    <name evidence="18" type="primary">mtrB</name>
    <name evidence="18" type="ORF">BEI61_03229</name>
</gene>
<dbReference type="SUPFAM" id="SSF158472">
    <property type="entry name" value="HAMP domain-like"/>
    <property type="match status" value="1"/>
</dbReference>
<dbReference type="InterPro" id="IPR004358">
    <property type="entry name" value="Sig_transdc_His_kin-like_C"/>
</dbReference>
<reference evidence="18 19" key="1">
    <citation type="submission" date="2016-07" db="EMBL/GenBank/DDBJ databases">
        <title>Characterization of isolates of Eisenbergiella tayi derived from blood cultures, using whole genome sequencing.</title>
        <authorList>
            <person name="Burdz T."/>
            <person name="Wiebe D."/>
            <person name="Huynh C."/>
            <person name="Bernard K."/>
        </authorList>
    </citation>
    <scope>NUCLEOTIDE SEQUENCE [LARGE SCALE GENOMIC DNA]</scope>
    <source>
        <strain evidence="18 19">NML 110608</strain>
    </source>
</reference>
<dbReference type="CDD" id="cd06225">
    <property type="entry name" value="HAMP"/>
    <property type="match status" value="1"/>
</dbReference>
<dbReference type="InterPro" id="IPR003660">
    <property type="entry name" value="HAMP_dom"/>
</dbReference>
<dbReference type="Gene3D" id="1.10.287.130">
    <property type="match status" value="1"/>
</dbReference>
<keyword evidence="9 18" id="KW-0418">Kinase</keyword>
<keyword evidence="5" id="KW-0597">Phosphoprotein</keyword>
<dbReference type="PROSITE" id="PS50885">
    <property type="entry name" value="HAMP"/>
    <property type="match status" value="1"/>
</dbReference>
<evidence type="ECO:0000256" key="14">
    <source>
        <dbReference type="SAM" id="Coils"/>
    </source>
</evidence>
<evidence type="ECO:0000256" key="12">
    <source>
        <dbReference type="ARBA" id="ARBA00023012"/>
    </source>
</evidence>
<evidence type="ECO:0000256" key="13">
    <source>
        <dbReference type="ARBA" id="ARBA00023136"/>
    </source>
</evidence>
<dbReference type="Pfam" id="PF02518">
    <property type="entry name" value="HATPase_c"/>
    <property type="match status" value="1"/>
</dbReference>
<dbReference type="InterPro" id="IPR050398">
    <property type="entry name" value="HssS/ArlS-like"/>
</dbReference>
<dbReference type="PROSITE" id="PS50109">
    <property type="entry name" value="HIS_KIN"/>
    <property type="match status" value="1"/>
</dbReference>
<name>A0A1E3AF76_9FIRM</name>
<dbReference type="SMART" id="SM00388">
    <property type="entry name" value="HisKA"/>
    <property type="match status" value="1"/>
</dbReference>
<dbReference type="PRINTS" id="PR00344">
    <property type="entry name" value="BCTRLSENSOR"/>
</dbReference>
<dbReference type="SUPFAM" id="SSF47384">
    <property type="entry name" value="Homodimeric domain of signal transducing histidine kinase"/>
    <property type="match status" value="1"/>
</dbReference>
<organism evidence="18 19">
    <name type="scientific">Eisenbergiella tayi</name>
    <dbReference type="NCBI Taxonomy" id="1432052"/>
    <lineage>
        <taxon>Bacteria</taxon>
        <taxon>Bacillati</taxon>
        <taxon>Bacillota</taxon>
        <taxon>Clostridia</taxon>
        <taxon>Lachnospirales</taxon>
        <taxon>Lachnospiraceae</taxon>
        <taxon>Eisenbergiella</taxon>
    </lineage>
</organism>
<comment type="caution">
    <text evidence="18">The sequence shown here is derived from an EMBL/GenBank/DDBJ whole genome shotgun (WGS) entry which is preliminary data.</text>
</comment>
<keyword evidence="4" id="KW-1003">Cell membrane</keyword>
<dbReference type="CDD" id="cd00082">
    <property type="entry name" value="HisKA"/>
    <property type="match status" value="1"/>
</dbReference>
<dbReference type="Pfam" id="PF00672">
    <property type="entry name" value="HAMP"/>
    <property type="match status" value="1"/>
</dbReference>
<dbReference type="GO" id="GO:0000155">
    <property type="term" value="F:phosphorelay sensor kinase activity"/>
    <property type="evidence" value="ECO:0007669"/>
    <property type="project" value="InterPro"/>
</dbReference>
<evidence type="ECO:0000256" key="2">
    <source>
        <dbReference type="ARBA" id="ARBA00004651"/>
    </source>
</evidence>
<evidence type="ECO:0000259" key="16">
    <source>
        <dbReference type="PROSITE" id="PS50109"/>
    </source>
</evidence>
<evidence type="ECO:0000256" key="11">
    <source>
        <dbReference type="ARBA" id="ARBA00022989"/>
    </source>
</evidence>
<keyword evidence="14" id="KW-0175">Coiled coil</keyword>
<keyword evidence="10" id="KW-0067">ATP-binding</keyword>
<dbReference type="PANTHER" id="PTHR45528:SF1">
    <property type="entry name" value="SENSOR HISTIDINE KINASE CPXA"/>
    <property type="match status" value="1"/>
</dbReference>
<protein>
    <recommendedName>
        <fullName evidence="3">histidine kinase</fullName>
        <ecNumber evidence="3">2.7.13.3</ecNumber>
    </recommendedName>
</protein>
<dbReference type="InterPro" id="IPR036097">
    <property type="entry name" value="HisK_dim/P_sf"/>
</dbReference>
<evidence type="ECO:0000256" key="1">
    <source>
        <dbReference type="ARBA" id="ARBA00000085"/>
    </source>
</evidence>
<dbReference type="InterPro" id="IPR036890">
    <property type="entry name" value="HATPase_C_sf"/>
</dbReference>
<dbReference type="RefSeq" id="WP_069153009.1">
    <property type="nucleotide sequence ID" value="NZ_MCGH01000002.1"/>
</dbReference>
<evidence type="ECO:0000256" key="8">
    <source>
        <dbReference type="ARBA" id="ARBA00022741"/>
    </source>
</evidence>
<proteinExistence type="predicted"/>
<dbReference type="InterPro" id="IPR003594">
    <property type="entry name" value="HATPase_dom"/>
</dbReference>
<dbReference type="InterPro" id="IPR005467">
    <property type="entry name" value="His_kinase_dom"/>
</dbReference>
<dbReference type="SMART" id="SM00304">
    <property type="entry name" value="HAMP"/>
    <property type="match status" value="1"/>
</dbReference>
<evidence type="ECO:0000256" key="5">
    <source>
        <dbReference type="ARBA" id="ARBA00022553"/>
    </source>
</evidence>
<evidence type="ECO:0000313" key="19">
    <source>
        <dbReference type="Proteomes" id="UP000094067"/>
    </source>
</evidence>
<dbReference type="EC" id="2.7.13.3" evidence="3"/>
<dbReference type="GO" id="GO:0005524">
    <property type="term" value="F:ATP binding"/>
    <property type="evidence" value="ECO:0007669"/>
    <property type="project" value="UniProtKB-KW"/>
</dbReference>
<keyword evidence="11 15" id="KW-1133">Transmembrane helix</keyword>
<keyword evidence="8" id="KW-0547">Nucleotide-binding</keyword>
<keyword evidence="7 15" id="KW-0812">Transmembrane</keyword>
<feature type="domain" description="HAMP" evidence="17">
    <location>
        <begin position="188"/>
        <end position="240"/>
    </location>
</feature>
<dbReference type="InterPro" id="IPR003661">
    <property type="entry name" value="HisK_dim/P_dom"/>
</dbReference>
<evidence type="ECO:0000256" key="10">
    <source>
        <dbReference type="ARBA" id="ARBA00022840"/>
    </source>
</evidence>
<dbReference type="Gene3D" id="3.30.565.10">
    <property type="entry name" value="Histidine kinase-like ATPase, C-terminal domain"/>
    <property type="match status" value="1"/>
</dbReference>
<keyword evidence="6 18" id="KW-0808">Transferase</keyword>
<comment type="catalytic activity">
    <reaction evidence="1">
        <text>ATP + protein L-histidine = ADP + protein N-phospho-L-histidine.</text>
        <dbReference type="EC" id="2.7.13.3"/>
    </reaction>
</comment>
<evidence type="ECO:0000256" key="4">
    <source>
        <dbReference type="ARBA" id="ARBA00022475"/>
    </source>
</evidence>
<feature type="domain" description="Histidine kinase" evidence="16">
    <location>
        <begin position="255"/>
        <end position="470"/>
    </location>
</feature>
<evidence type="ECO:0000259" key="17">
    <source>
        <dbReference type="PROSITE" id="PS50885"/>
    </source>
</evidence>
<feature type="coiled-coil region" evidence="14">
    <location>
        <begin position="225"/>
        <end position="252"/>
    </location>
</feature>
<accession>A0A1E3AF76</accession>
<dbReference type="Pfam" id="PF00512">
    <property type="entry name" value="HisKA"/>
    <property type="match status" value="1"/>
</dbReference>
<keyword evidence="12" id="KW-0902">Two-component regulatory system</keyword>
<sequence length="483" mass="54663">MRLSQKIGISSLLFFLLVYLTAGIGIIENNKKTAMNRILQLSADEQNSISSGIIKYVLVNRAKNNTGMNIDDSVYITEYLDSRINSWGIYLILLKGEEVLYNNFSFELSDIGSIDYAGKATWRVQEIEDQPYLVILSRIPLSDENLWNIYVRNISDIYADRKGQYTLFIQLGLVVTVILSVGLIFITGHLTRSLRLLTEAVQKAGKGNYKERIHIKAKDETRTLADSYNEMAQAIEETIQKLEDKTKEQQRFIDNFTHELRTPLTAIVGYADLLRSTSCDEDMYQRLGERIFKEGNRIEKLSRSMMDLIFLERHSFELVPCRIGFLLQEAAESFEPAAAGAGLRLCCIPPDSSVMISGDRQLLLNLLGNLLDNAKKASDEGKTIWLRGRREKDQVIVEVEDQGNGVPAKDRDRIFESFYMADKVRNNKNTGIGLGLAICADIAAIHNARIKLDSEEGKGTLVQIIFPGYKQDTKQLYDDNCIQ</sequence>
<evidence type="ECO:0000256" key="9">
    <source>
        <dbReference type="ARBA" id="ARBA00022777"/>
    </source>
</evidence>
<comment type="subcellular location">
    <subcellularLocation>
        <location evidence="2">Cell membrane</location>
        <topology evidence="2">Multi-pass membrane protein</topology>
    </subcellularLocation>
</comment>
<dbReference type="GO" id="GO:0005886">
    <property type="term" value="C:plasma membrane"/>
    <property type="evidence" value="ECO:0007669"/>
    <property type="project" value="UniProtKB-SubCell"/>
</dbReference>
<feature type="transmembrane region" description="Helical" evidence="15">
    <location>
        <begin position="165"/>
        <end position="186"/>
    </location>
</feature>
<dbReference type="Gene3D" id="6.10.340.10">
    <property type="match status" value="1"/>
</dbReference>
<evidence type="ECO:0000313" key="18">
    <source>
        <dbReference type="EMBL" id="ODM07339.1"/>
    </source>
</evidence>
<dbReference type="PANTHER" id="PTHR45528">
    <property type="entry name" value="SENSOR HISTIDINE KINASE CPXA"/>
    <property type="match status" value="1"/>
</dbReference>